<evidence type="ECO:0000313" key="8">
    <source>
        <dbReference type="RefSeq" id="XP_023556125.1"/>
    </source>
</evidence>
<feature type="chain" id="PRO_5027612117" evidence="5">
    <location>
        <begin position="24"/>
        <end position="202"/>
    </location>
</feature>
<organism evidence="7 8">
    <name type="scientific">Octodon degus</name>
    <name type="common">Degu</name>
    <name type="synonym">Sciurus degus</name>
    <dbReference type="NCBI Taxonomy" id="10160"/>
    <lineage>
        <taxon>Eukaryota</taxon>
        <taxon>Metazoa</taxon>
        <taxon>Chordata</taxon>
        <taxon>Craniata</taxon>
        <taxon>Vertebrata</taxon>
        <taxon>Euteleostomi</taxon>
        <taxon>Mammalia</taxon>
        <taxon>Eutheria</taxon>
        <taxon>Euarchontoglires</taxon>
        <taxon>Glires</taxon>
        <taxon>Rodentia</taxon>
        <taxon>Hystricomorpha</taxon>
        <taxon>Octodontidae</taxon>
        <taxon>Octodon</taxon>
    </lineage>
</organism>
<dbReference type="InterPro" id="IPR022272">
    <property type="entry name" value="Lipocalin_CS"/>
</dbReference>
<dbReference type="Proteomes" id="UP000515203">
    <property type="component" value="Unplaced"/>
</dbReference>
<proteinExistence type="inferred from homology"/>
<feature type="signal peptide" evidence="5">
    <location>
        <begin position="1"/>
        <end position="23"/>
    </location>
</feature>
<dbReference type="InterPro" id="IPR000566">
    <property type="entry name" value="Lipocln_cytosolic_FA-bd_dom"/>
</dbReference>
<sequence>MESSTLSIVLGILAVLPAGGALADFDQRKIGGFWREVGVASDKNLALKTPRRAEGVFLTVNGSNLIVKVVFNNSGSCETETTVGSESDPAGFAFPGHREMHVLDTDYVHYAILRLSLLWRGQDFHVIKYFTRSLENEDELGFRKFREMTADTGLYLVARHGGCGCSRRLLGGGPPACPHAGLSTGRCAKLLKEVSGVSSLLS</sequence>
<dbReference type="Pfam" id="PF00061">
    <property type="entry name" value="Lipocalin"/>
    <property type="match status" value="1"/>
</dbReference>
<reference evidence="8" key="1">
    <citation type="submission" date="2025-08" db="UniProtKB">
        <authorList>
            <consortium name="RefSeq"/>
        </authorList>
    </citation>
    <scope>IDENTIFICATION</scope>
</reference>
<evidence type="ECO:0000313" key="7">
    <source>
        <dbReference type="Proteomes" id="UP000515203"/>
    </source>
</evidence>
<dbReference type="InParanoid" id="A0A6P6D8D9"/>
<accession>A0A6P6D8D9</accession>
<dbReference type="CTD" id="138307"/>
<dbReference type="GO" id="GO:0036094">
    <property type="term" value="F:small molecule binding"/>
    <property type="evidence" value="ECO:0007669"/>
    <property type="project" value="InterPro"/>
</dbReference>
<comment type="similarity">
    <text evidence="2 4">Belongs to the calycin superfamily. Lipocalin family.</text>
</comment>
<feature type="domain" description="Lipocalin/cytosolic fatty-acid binding" evidence="6">
    <location>
        <begin position="32"/>
        <end position="145"/>
    </location>
</feature>
<dbReference type="AlphaFoldDB" id="A0A6P6D8D9"/>
<evidence type="ECO:0000259" key="6">
    <source>
        <dbReference type="Pfam" id="PF00061"/>
    </source>
</evidence>
<dbReference type="Gene3D" id="2.40.128.20">
    <property type="match status" value="1"/>
</dbReference>
<dbReference type="PROSITE" id="PS00213">
    <property type="entry name" value="LIPOCALIN"/>
    <property type="match status" value="1"/>
</dbReference>
<dbReference type="PANTHER" id="PTHR11430">
    <property type="entry name" value="LIPOCALIN"/>
    <property type="match status" value="1"/>
</dbReference>
<name>A0A6P6D8D9_OCTDE</name>
<dbReference type="OrthoDB" id="9627583at2759"/>
<dbReference type="InterPro" id="IPR012674">
    <property type="entry name" value="Calycin"/>
</dbReference>
<evidence type="ECO:0000256" key="3">
    <source>
        <dbReference type="ARBA" id="ARBA00022525"/>
    </source>
</evidence>
<gene>
    <name evidence="8" type="primary">Lcn8</name>
</gene>
<comment type="subcellular location">
    <subcellularLocation>
        <location evidence="1">Secreted</location>
    </subcellularLocation>
</comment>
<evidence type="ECO:0000256" key="1">
    <source>
        <dbReference type="ARBA" id="ARBA00004613"/>
    </source>
</evidence>
<evidence type="ECO:0000256" key="4">
    <source>
        <dbReference type="RuleBase" id="RU003695"/>
    </source>
</evidence>
<dbReference type="GeneID" id="101560925"/>
<dbReference type="PANTHER" id="PTHR11430:SF1">
    <property type="entry name" value="EPIDIDYMAL-SPECIFIC LIPOCALIN-8"/>
    <property type="match status" value="1"/>
</dbReference>
<dbReference type="InterPro" id="IPR002345">
    <property type="entry name" value="Lipocalin"/>
</dbReference>
<dbReference type="RefSeq" id="XP_023556125.1">
    <property type="nucleotide sequence ID" value="XM_023700357.1"/>
</dbReference>
<evidence type="ECO:0000256" key="5">
    <source>
        <dbReference type="SAM" id="SignalP"/>
    </source>
</evidence>
<keyword evidence="3" id="KW-0964">Secreted</keyword>
<dbReference type="GO" id="GO:0005576">
    <property type="term" value="C:extracellular region"/>
    <property type="evidence" value="ECO:0007669"/>
    <property type="project" value="UniProtKB-SubCell"/>
</dbReference>
<keyword evidence="5" id="KW-0732">Signal</keyword>
<dbReference type="SUPFAM" id="SSF50814">
    <property type="entry name" value="Lipocalins"/>
    <property type="match status" value="1"/>
</dbReference>
<keyword evidence="7" id="KW-1185">Reference proteome</keyword>
<evidence type="ECO:0000256" key="2">
    <source>
        <dbReference type="ARBA" id="ARBA00006889"/>
    </source>
</evidence>
<protein>
    <submittedName>
        <fullName evidence="8">Epididymal-specific lipocalin-8 isoform X1</fullName>
    </submittedName>
</protein>